<comment type="caution">
    <text evidence="1">The sequence shown here is derived from an EMBL/GenBank/DDBJ whole genome shotgun (WGS) entry which is preliminary data.</text>
</comment>
<organism evidence="1 2">
    <name type="scientific">Marinomonas colpomeniae</name>
    <dbReference type="NCBI Taxonomy" id="2774408"/>
    <lineage>
        <taxon>Bacteria</taxon>
        <taxon>Pseudomonadati</taxon>
        <taxon>Pseudomonadota</taxon>
        <taxon>Gammaproteobacteria</taxon>
        <taxon>Oceanospirillales</taxon>
        <taxon>Oceanospirillaceae</taxon>
        <taxon>Marinomonas</taxon>
    </lineage>
</organism>
<reference evidence="1 2" key="1">
    <citation type="submission" date="2020-09" db="EMBL/GenBank/DDBJ databases">
        <title>Marinomonas sp. nov., isolated from the cysticercosis algae of Qingdao, China.</title>
        <authorList>
            <person name="Sun X."/>
        </authorList>
    </citation>
    <scope>NUCLEOTIDE SEQUENCE [LARGE SCALE GENOMIC DNA]</scope>
    <source>
        <strain evidence="1 2">SM2066</strain>
    </source>
</reference>
<dbReference type="PROSITE" id="PS51257">
    <property type="entry name" value="PROKAR_LIPOPROTEIN"/>
    <property type="match status" value="1"/>
</dbReference>
<evidence type="ECO:0000313" key="2">
    <source>
        <dbReference type="Proteomes" id="UP000604161"/>
    </source>
</evidence>
<dbReference type="SUPFAM" id="SSF109854">
    <property type="entry name" value="DinB/YfiT-like putative metalloenzymes"/>
    <property type="match status" value="1"/>
</dbReference>
<accession>A0ABR8NTR8</accession>
<protein>
    <recommendedName>
        <fullName evidence="3">DinB family protein</fullName>
    </recommendedName>
</protein>
<evidence type="ECO:0008006" key="3">
    <source>
        <dbReference type="Google" id="ProtNLM"/>
    </source>
</evidence>
<evidence type="ECO:0000313" key="1">
    <source>
        <dbReference type="EMBL" id="MBD5769441.1"/>
    </source>
</evidence>
<proteinExistence type="predicted"/>
<keyword evidence="2" id="KW-1185">Reference proteome</keyword>
<dbReference type="Proteomes" id="UP000604161">
    <property type="component" value="Unassembled WGS sequence"/>
</dbReference>
<gene>
    <name evidence="1" type="ORF">IF202_00110</name>
</gene>
<dbReference type="RefSeq" id="WP_191592844.1">
    <property type="nucleotide sequence ID" value="NZ_JACYFC010000001.1"/>
</dbReference>
<dbReference type="InterPro" id="IPR034660">
    <property type="entry name" value="DinB/YfiT-like"/>
</dbReference>
<sequence>MFATSKNTKKVSQGQALAVIQGCIEALDQGRECLDVLTDEQYLETAKPHVNSAIGEHFRHLLDLFHAVYNAHNHNTSSVIDYNLRRRGHAVETSRLRAMDEIAHFIHWLEGLNQDELKASVSILTEVSLTQKKAQLMTSTLERELTFVSLHANHHFAMARVTISLLNIHINETFGLAPATLSYLRGQ</sequence>
<name>A0ABR8NTR8_9GAMM</name>
<dbReference type="PANTHER" id="PTHR39473">
    <property type="match status" value="1"/>
</dbReference>
<dbReference type="EMBL" id="JACYFC010000001">
    <property type="protein sequence ID" value="MBD5769441.1"/>
    <property type="molecule type" value="Genomic_DNA"/>
</dbReference>
<dbReference type="PANTHER" id="PTHR39473:SF1">
    <property type="entry name" value="DINB-LIKE DOMAIN-CONTAINING PROTEIN"/>
    <property type="match status" value="1"/>
</dbReference>